<reference evidence="11" key="1">
    <citation type="submission" date="2017-02" db="UniProtKB">
        <authorList>
            <consortium name="WormBaseParasite"/>
        </authorList>
    </citation>
    <scope>IDENTIFICATION</scope>
</reference>
<organism evidence="11">
    <name type="scientific">Thelazia callipaeda</name>
    <name type="common">Oriental eyeworm</name>
    <name type="synonym">Parasitic nematode</name>
    <dbReference type="NCBI Taxonomy" id="103827"/>
    <lineage>
        <taxon>Eukaryota</taxon>
        <taxon>Metazoa</taxon>
        <taxon>Ecdysozoa</taxon>
        <taxon>Nematoda</taxon>
        <taxon>Chromadorea</taxon>
        <taxon>Rhabditida</taxon>
        <taxon>Spirurina</taxon>
        <taxon>Spiruromorpha</taxon>
        <taxon>Thelazioidea</taxon>
        <taxon>Thelaziidae</taxon>
        <taxon>Thelazia</taxon>
    </lineage>
</organism>
<evidence type="ECO:0000313" key="11">
    <source>
        <dbReference type="WBParaSite" id="TCLT_0000949801-mRNA-1"/>
    </source>
</evidence>
<dbReference type="PRINTS" id="PR01130">
    <property type="entry name" value="DERENTRNSPRT"/>
</dbReference>
<gene>
    <name evidence="9" type="ORF">TCLT_LOCUS9487</name>
</gene>
<comment type="similarity">
    <text evidence="2">Belongs to the SLC29A/ENT transporter (TC 2.A.57) family.</text>
</comment>
<dbReference type="PANTHER" id="PTHR10332">
    <property type="entry name" value="EQUILIBRATIVE NUCLEOSIDE TRANSPORTER"/>
    <property type="match status" value="1"/>
</dbReference>
<evidence type="ECO:0000256" key="1">
    <source>
        <dbReference type="ARBA" id="ARBA00004141"/>
    </source>
</evidence>
<dbReference type="AlphaFoldDB" id="A0A0N5D8Q7"/>
<dbReference type="InterPro" id="IPR002259">
    <property type="entry name" value="Eqnu_transpt"/>
</dbReference>
<evidence type="ECO:0000256" key="6">
    <source>
        <dbReference type="ARBA" id="ARBA00023136"/>
    </source>
</evidence>
<dbReference type="Proteomes" id="UP000276776">
    <property type="component" value="Unassembled WGS sequence"/>
</dbReference>
<evidence type="ECO:0000313" key="9">
    <source>
        <dbReference type="EMBL" id="VDN07121.1"/>
    </source>
</evidence>
<dbReference type="Pfam" id="PF01733">
    <property type="entry name" value="Nucleoside_tran"/>
    <property type="match status" value="1"/>
</dbReference>
<protein>
    <submittedName>
        <fullName evidence="11">Nucleoside transporter</fullName>
    </submittedName>
</protein>
<evidence type="ECO:0000256" key="4">
    <source>
        <dbReference type="ARBA" id="ARBA00022692"/>
    </source>
</evidence>
<comment type="subcellular location">
    <subcellularLocation>
        <location evidence="1">Membrane</location>
        <topology evidence="1">Multi-pass membrane protein</topology>
    </subcellularLocation>
</comment>
<evidence type="ECO:0000313" key="10">
    <source>
        <dbReference type="Proteomes" id="UP000276776"/>
    </source>
</evidence>
<feature type="transmembrane region" description="Helical" evidence="7">
    <location>
        <begin position="62"/>
        <end position="80"/>
    </location>
</feature>
<feature type="transmembrane region" description="Helical" evidence="7">
    <location>
        <begin position="158"/>
        <end position="182"/>
    </location>
</feature>
<feature type="transmembrane region" description="Helical" evidence="7">
    <location>
        <begin position="117"/>
        <end position="138"/>
    </location>
</feature>
<feature type="chain" id="PRO_5043126705" evidence="8">
    <location>
        <begin position="26"/>
        <end position="193"/>
    </location>
</feature>
<dbReference type="EMBL" id="UYYF01004808">
    <property type="protein sequence ID" value="VDN07121.1"/>
    <property type="molecule type" value="Genomic_DNA"/>
</dbReference>
<feature type="signal peptide" evidence="8">
    <location>
        <begin position="1"/>
        <end position="25"/>
    </location>
</feature>
<feature type="transmembrane region" description="Helical" evidence="7">
    <location>
        <begin position="86"/>
        <end position="105"/>
    </location>
</feature>
<keyword evidence="3" id="KW-0813">Transport</keyword>
<evidence type="ECO:0000256" key="5">
    <source>
        <dbReference type="ARBA" id="ARBA00022989"/>
    </source>
</evidence>
<dbReference type="OMA" id="WIYDIRI"/>
<evidence type="ECO:0000256" key="7">
    <source>
        <dbReference type="SAM" id="Phobius"/>
    </source>
</evidence>
<evidence type="ECO:0000256" key="2">
    <source>
        <dbReference type="ARBA" id="ARBA00007965"/>
    </source>
</evidence>
<evidence type="ECO:0000256" key="8">
    <source>
        <dbReference type="SAM" id="SignalP"/>
    </source>
</evidence>
<keyword evidence="6 7" id="KW-0472">Membrane</keyword>
<accession>A0A0N5D8Q7</accession>
<dbReference type="GO" id="GO:0005337">
    <property type="term" value="F:nucleoside transmembrane transporter activity"/>
    <property type="evidence" value="ECO:0007669"/>
    <property type="project" value="InterPro"/>
</dbReference>
<dbReference type="GO" id="GO:0005886">
    <property type="term" value="C:plasma membrane"/>
    <property type="evidence" value="ECO:0007669"/>
    <property type="project" value="TreeGrafter"/>
</dbReference>
<dbReference type="OrthoDB" id="1856718at2759"/>
<name>A0A0N5D8Q7_THECL</name>
<dbReference type="PANTHER" id="PTHR10332:SF80">
    <property type="entry name" value="EQUILIBRATIVE NUCLEOSIDE TRANSPORTER 2, ISOFORM A"/>
    <property type="match status" value="1"/>
</dbReference>
<dbReference type="WBParaSite" id="TCLT_0000949801-mRNA-1">
    <property type="protein sequence ID" value="TCLT_0000949801-mRNA-1"/>
    <property type="gene ID" value="TCLT_0000949801"/>
</dbReference>
<proteinExistence type="inferred from homology"/>
<keyword evidence="10" id="KW-1185">Reference proteome</keyword>
<keyword evidence="4 7" id="KW-0812">Transmembrane</keyword>
<keyword evidence="5 7" id="KW-1133">Transmembrane helix</keyword>
<evidence type="ECO:0000256" key="3">
    <source>
        <dbReference type="ARBA" id="ARBA00022448"/>
    </source>
</evidence>
<sequence>MIQLQCFNVWFVFFVTLTLFPTVMADIEYYSKSGKYDFIIPGETFIYLCFIEKFFTSITTYLLFNSCACFGSFLANFINWPKPKWLIAPVLCQAIFIPLMLFCNFRPHYRTWKIWIYDIRIYIIMAIVMSIGSGFYSAKAMMYAPKLVEVSKSTVAGMISAFFLIFGVLCGVSFTLVVSWFINSAGPYQPGKY</sequence>
<keyword evidence="8" id="KW-0732">Signal</keyword>
<reference evidence="9 10" key="2">
    <citation type="submission" date="2018-11" db="EMBL/GenBank/DDBJ databases">
        <authorList>
            <consortium name="Pathogen Informatics"/>
        </authorList>
    </citation>
    <scope>NUCLEOTIDE SEQUENCE [LARGE SCALE GENOMIC DNA]</scope>
</reference>